<dbReference type="InterPro" id="IPR018730">
    <property type="entry name" value="DUF2273"/>
</dbReference>
<evidence type="ECO:0000256" key="1">
    <source>
        <dbReference type="SAM" id="Phobius"/>
    </source>
</evidence>
<accession>A0ABV9Q5L3</accession>
<keyword evidence="1" id="KW-0472">Membrane</keyword>
<evidence type="ECO:0000313" key="3">
    <source>
        <dbReference type="Proteomes" id="UP001596002"/>
    </source>
</evidence>
<dbReference type="EMBL" id="JBHSHC010000119">
    <property type="protein sequence ID" value="MFC4769153.1"/>
    <property type="molecule type" value="Genomic_DNA"/>
</dbReference>
<keyword evidence="3" id="KW-1185">Reference proteome</keyword>
<sequence>MEIWNKIWSFIQSANLRTLGMLVGALLGLLYLCVGFWKTLVFAGFILLGYLVGRWLDSQEDWRAVVERLIPNKSRD</sequence>
<dbReference type="Proteomes" id="UP001596002">
    <property type="component" value="Unassembled WGS sequence"/>
</dbReference>
<feature type="transmembrane region" description="Helical" evidence="1">
    <location>
        <begin position="21"/>
        <end position="52"/>
    </location>
</feature>
<dbReference type="RefSeq" id="WP_380027351.1">
    <property type="nucleotide sequence ID" value="NZ_JBHSHC010000119.1"/>
</dbReference>
<keyword evidence="1" id="KW-1133">Transmembrane helix</keyword>
<evidence type="ECO:0000313" key="2">
    <source>
        <dbReference type="EMBL" id="MFC4769153.1"/>
    </source>
</evidence>
<keyword evidence="1" id="KW-0812">Transmembrane</keyword>
<reference evidence="3" key="1">
    <citation type="journal article" date="2019" name="Int. J. Syst. Evol. Microbiol.">
        <title>The Global Catalogue of Microorganisms (GCM) 10K type strain sequencing project: providing services to taxonomists for standard genome sequencing and annotation.</title>
        <authorList>
            <consortium name="The Broad Institute Genomics Platform"/>
            <consortium name="The Broad Institute Genome Sequencing Center for Infectious Disease"/>
            <person name="Wu L."/>
            <person name="Ma J."/>
        </authorList>
    </citation>
    <scope>NUCLEOTIDE SEQUENCE [LARGE SCALE GENOMIC DNA]</scope>
    <source>
        <strain evidence="3">WYCCWR 12678</strain>
    </source>
</reference>
<gene>
    <name evidence="2" type="ORF">ACFO8Q_17620</name>
</gene>
<comment type="caution">
    <text evidence="2">The sequence shown here is derived from an EMBL/GenBank/DDBJ whole genome shotgun (WGS) entry which is preliminary data.</text>
</comment>
<name>A0ABV9Q5L3_9BACL</name>
<protein>
    <submittedName>
        <fullName evidence="2">DUF2273 domain-containing protein</fullName>
    </submittedName>
</protein>
<organism evidence="2 3">
    <name type="scientific">Effusibacillus consociatus</name>
    <dbReference type="NCBI Taxonomy" id="1117041"/>
    <lineage>
        <taxon>Bacteria</taxon>
        <taxon>Bacillati</taxon>
        <taxon>Bacillota</taxon>
        <taxon>Bacilli</taxon>
        <taxon>Bacillales</taxon>
        <taxon>Alicyclobacillaceae</taxon>
        <taxon>Effusibacillus</taxon>
    </lineage>
</organism>
<dbReference type="Pfam" id="PF10031">
    <property type="entry name" value="DUF2273"/>
    <property type="match status" value="1"/>
</dbReference>
<proteinExistence type="predicted"/>